<dbReference type="PANTHER" id="PTHR47926:SF530">
    <property type="entry name" value="DYW DOMAIN-CONTAINING PROTEIN"/>
    <property type="match status" value="1"/>
</dbReference>
<dbReference type="PROSITE" id="PS51375">
    <property type="entry name" value="PPR"/>
    <property type="match status" value="5"/>
</dbReference>
<dbReference type="Gene3D" id="1.25.40.10">
    <property type="entry name" value="Tetratricopeptide repeat domain"/>
    <property type="match status" value="5"/>
</dbReference>
<feature type="repeat" description="PPR" evidence="3">
    <location>
        <begin position="455"/>
        <end position="489"/>
    </location>
</feature>
<feature type="repeat" description="PPR" evidence="3">
    <location>
        <begin position="556"/>
        <end position="590"/>
    </location>
</feature>
<keyword evidence="2" id="KW-0677">Repeat</keyword>
<gene>
    <name evidence="5" type="ORF">STAS_32115</name>
</gene>
<feature type="repeat" description="PPR" evidence="3">
    <location>
        <begin position="323"/>
        <end position="357"/>
    </location>
</feature>
<dbReference type="PANTHER" id="PTHR47926">
    <property type="entry name" value="PENTATRICOPEPTIDE REPEAT-CONTAINING PROTEIN"/>
    <property type="match status" value="1"/>
</dbReference>
<comment type="similarity">
    <text evidence="1">Belongs to the PPR family. PCMP-H subfamily.</text>
</comment>
<feature type="repeat" description="PPR" evidence="3">
    <location>
        <begin position="253"/>
        <end position="287"/>
    </location>
</feature>
<sequence>MYLSTVPNIASPYITYGKLLSKLAQTKSVNEGLKVHAHLIKSGLFEGDKHRSHLVNLYAKCKFFGHARNLIDESPEPDFVSWCSLVSGYVQNGLGKEAILSFREMRSLDVRCNEYALPSVLKACSETNNFTFGKQVHGLVLVTGFGSDVGEECGLLEYFAFVLRSGRFFSEAMGLFGEMVCGGVRPDEYCLSTVLNAAAGIGDIDQGKKVHGYLIKLGYEGDQFSLNALVDMYTKVGDFKDAIDVFGNIPEPDIVSWNALISGCVLHGYYDQALASLERMQRSGVNPNVFTLPSALKACAALADRRLGKQLHARLIKMEIMMDPFVFVGLIDMYCKCQLMKHALMVYRLMPEKNLVAMNAMIAGHTLNGENWEALTLFTAMYNQGMEFNQATLLAALNTVASLEALIVSKQIHGLIVKSGYQADSFILNSLVDVYGKCKQVHDAGRIFEECPVWDLPSYTSLMTTYAQCGQGEEALKLYLKVLDRGLAPDSFICSSLLNACANLSAYEQGKQIHVHVLKLGFMSDSFAGNSLVNMYAKCGSIEEAGRAFDEVLEKSVISWSAMIGGLAQHGHGKQALHLFDDMLKDGVSPNHVTLVSVLSACNHAGLVEEAQLYFDTMKERFGIDRTQEHYACMIDVLGRAGKLDRAMNLVNGMPFEANGAIWGALLGAAKTHKNVELGEHAANMLQTLEPEKSGTHVLLANIYASAGLWDNVAKARRLMKDSNVKKEPGMSWMEVKDNIHTFIVRDKSHPRSEEIYAKLEELGRKMEKDGYVPMIETDLHHVEKKEKELLLSFHSEKLAVAFGLIVTPPRAPIRVKKNLRICVDCHTVFKFAIVSNIPTYLNKHPYDVEDAVPKSSENIIIELNVDENPKIGYTVIKLDINQFFEDDDEARFDSSVEEIIGQQANGEEENRDIEGVLQGHIISSGQEIFNEFDDRTGEAGETSQGEFH</sequence>
<evidence type="ECO:0000256" key="1">
    <source>
        <dbReference type="ARBA" id="ARBA00006643"/>
    </source>
</evidence>
<protein>
    <submittedName>
        <fullName evidence="5">Pentatricopeptide repeat (PPR) superfamily protein</fullName>
    </submittedName>
</protein>
<dbReference type="InterPro" id="IPR046849">
    <property type="entry name" value="E2_motif"/>
</dbReference>
<dbReference type="FunFam" id="1.25.40.10:FF:000366">
    <property type="entry name" value="Pentatricopeptide (PPR) repeat-containing protein"/>
    <property type="match status" value="1"/>
</dbReference>
<organism evidence="5 6">
    <name type="scientific">Striga asiatica</name>
    <name type="common">Asiatic witchweed</name>
    <name type="synonym">Buchnera asiatica</name>
    <dbReference type="NCBI Taxonomy" id="4170"/>
    <lineage>
        <taxon>Eukaryota</taxon>
        <taxon>Viridiplantae</taxon>
        <taxon>Streptophyta</taxon>
        <taxon>Embryophyta</taxon>
        <taxon>Tracheophyta</taxon>
        <taxon>Spermatophyta</taxon>
        <taxon>Magnoliopsida</taxon>
        <taxon>eudicotyledons</taxon>
        <taxon>Gunneridae</taxon>
        <taxon>Pentapetalae</taxon>
        <taxon>asterids</taxon>
        <taxon>lamiids</taxon>
        <taxon>Lamiales</taxon>
        <taxon>Orobanchaceae</taxon>
        <taxon>Buchnereae</taxon>
        <taxon>Striga</taxon>
    </lineage>
</organism>
<reference evidence="6" key="1">
    <citation type="journal article" date="2019" name="Curr. Biol.">
        <title>Genome Sequence of Striga asiatica Provides Insight into the Evolution of Plant Parasitism.</title>
        <authorList>
            <person name="Yoshida S."/>
            <person name="Kim S."/>
            <person name="Wafula E.K."/>
            <person name="Tanskanen J."/>
            <person name="Kim Y.M."/>
            <person name="Honaas L."/>
            <person name="Yang Z."/>
            <person name="Spallek T."/>
            <person name="Conn C.E."/>
            <person name="Ichihashi Y."/>
            <person name="Cheong K."/>
            <person name="Cui S."/>
            <person name="Der J.P."/>
            <person name="Gundlach H."/>
            <person name="Jiao Y."/>
            <person name="Hori C."/>
            <person name="Ishida J.K."/>
            <person name="Kasahara H."/>
            <person name="Kiba T."/>
            <person name="Kim M.S."/>
            <person name="Koo N."/>
            <person name="Laohavisit A."/>
            <person name="Lee Y.H."/>
            <person name="Lumba S."/>
            <person name="McCourt P."/>
            <person name="Mortimer J.C."/>
            <person name="Mutuku J.M."/>
            <person name="Nomura T."/>
            <person name="Sasaki-Sekimoto Y."/>
            <person name="Seto Y."/>
            <person name="Wang Y."/>
            <person name="Wakatake T."/>
            <person name="Sakakibara H."/>
            <person name="Demura T."/>
            <person name="Yamaguchi S."/>
            <person name="Yoneyama K."/>
            <person name="Manabe R.I."/>
            <person name="Nelson D.C."/>
            <person name="Schulman A.H."/>
            <person name="Timko M.P."/>
            <person name="dePamphilis C.W."/>
            <person name="Choi D."/>
            <person name="Shirasu K."/>
        </authorList>
    </citation>
    <scope>NUCLEOTIDE SEQUENCE [LARGE SCALE GENOMIC DNA]</scope>
    <source>
        <strain evidence="6">cv. UVA1</strain>
    </source>
</reference>
<comment type="caution">
    <text evidence="5">The sequence shown here is derived from an EMBL/GenBank/DDBJ whole genome shotgun (WGS) entry which is preliminary data.</text>
</comment>
<dbReference type="NCBIfam" id="TIGR00756">
    <property type="entry name" value="PPR"/>
    <property type="match status" value="4"/>
</dbReference>
<name>A0A5A7RAM0_STRAF</name>
<dbReference type="Pfam" id="PF20431">
    <property type="entry name" value="E_motif"/>
    <property type="match status" value="1"/>
</dbReference>
<evidence type="ECO:0000259" key="4">
    <source>
        <dbReference type="Pfam" id="PF14432"/>
    </source>
</evidence>
<dbReference type="FunFam" id="1.25.40.10:FF:000031">
    <property type="entry name" value="Pentatricopeptide repeat-containing protein mitochondrial"/>
    <property type="match status" value="1"/>
</dbReference>
<dbReference type="GO" id="GO:0003723">
    <property type="term" value="F:RNA binding"/>
    <property type="evidence" value="ECO:0007669"/>
    <property type="project" value="InterPro"/>
</dbReference>
<dbReference type="SUPFAM" id="SSF48452">
    <property type="entry name" value="TPR-like"/>
    <property type="match status" value="1"/>
</dbReference>
<dbReference type="Pfam" id="PF20430">
    <property type="entry name" value="Eplus_motif"/>
    <property type="match status" value="1"/>
</dbReference>
<dbReference type="Proteomes" id="UP000325081">
    <property type="component" value="Unassembled WGS sequence"/>
</dbReference>
<dbReference type="Pfam" id="PF13041">
    <property type="entry name" value="PPR_2"/>
    <property type="match status" value="2"/>
</dbReference>
<feature type="domain" description="DYW" evidence="4">
    <location>
        <begin position="771"/>
        <end position="833"/>
    </location>
</feature>
<dbReference type="Pfam" id="PF01535">
    <property type="entry name" value="PPR"/>
    <property type="match status" value="7"/>
</dbReference>
<dbReference type="InterPro" id="IPR046960">
    <property type="entry name" value="PPR_At4g14850-like_plant"/>
</dbReference>
<dbReference type="FunFam" id="1.25.40.10:FF:000343">
    <property type="entry name" value="Pentatricopeptide repeat-containing protein At3g58590"/>
    <property type="match status" value="1"/>
</dbReference>
<dbReference type="InterPro" id="IPR046848">
    <property type="entry name" value="E_motif"/>
</dbReference>
<evidence type="ECO:0000313" key="5">
    <source>
        <dbReference type="EMBL" id="GER54512.1"/>
    </source>
</evidence>
<dbReference type="InterPro" id="IPR011990">
    <property type="entry name" value="TPR-like_helical_dom_sf"/>
</dbReference>
<dbReference type="GO" id="GO:0009451">
    <property type="term" value="P:RNA modification"/>
    <property type="evidence" value="ECO:0007669"/>
    <property type="project" value="InterPro"/>
</dbReference>
<evidence type="ECO:0000256" key="3">
    <source>
        <dbReference type="PROSITE-ProRule" id="PRU00708"/>
    </source>
</evidence>
<accession>A0A5A7RAM0</accession>
<evidence type="ECO:0000313" key="6">
    <source>
        <dbReference type="Proteomes" id="UP000325081"/>
    </source>
</evidence>
<evidence type="ECO:0000256" key="2">
    <source>
        <dbReference type="ARBA" id="ARBA00022737"/>
    </source>
</evidence>
<dbReference type="EMBL" id="BKCP01011292">
    <property type="protein sequence ID" value="GER54512.1"/>
    <property type="molecule type" value="Genomic_DNA"/>
</dbReference>
<dbReference type="FunFam" id="1.25.40.10:FF:000073">
    <property type="entry name" value="Pentatricopeptide repeat-containing protein chloroplastic"/>
    <property type="match status" value="1"/>
</dbReference>
<proteinExistence type="inferred from homology"/>
<dbReference type="GO" id="GO:0008270">
    <property type="term" value="F:zinc ion binding"/>
    <property type="evidence" value="ECO:0007669"/>
    <property type="project" value="InterPro"/>
</dbReference>
<dbReference type="InterPro" id="IPR032867">
    <property type="entry name" value="DYW_dom"/>
</dbReference>
<dbReference type="AlphaFoldDB" id="A0A5A7RAM0"/>
<keyword evidence="6" id="KW-1185">Reference proteome</keyword>
<dbReference type="Pfam" id="PF14432">
    <property type="entry name" value="DYW_deaminase"/>
    <property type="match status" value="1"/>
</dbReference>
<dbReference type="InterPro" id="IPR002885">
    <property type="entry name" value="PPR_rpt"/>
</dbReference>
<feature type="repeat" description="PPR" evidence="3">
    <location>
        <begin position="78"/>
        <end position="112"/>
    </location>
</feature>
<dbReference type="OrthoDB" id="185373at2759"/>